<evidence type="ECO:0000256" key="1">
    <source>
        <dbReference type="ARBA" id="ARBA00022679"/>
    </source>
</evidence>
<organism evidence="7 8">
    <name type="scientific">Mesorhabditis spiculigera</name>
    <dbReference type="NCBI Taxonomy" id="96644"/>
    <lineage>
        <taxon>Eukaryota</taxon>
        <taxon>Metazoa</taxon>
        <taxon>Ecdysozoa</taxon>
        <taxon>Nematoda</taxon>
        <taxon>Chromadorea</taxon>
        <taxon>Rhabditida</taxon>
        <taxon>Rhabditina</taxon>
        <taxon>Rhabditomorpha</taxon>
        <taxon>Rhabditoidea</taxon>
        <taxon>Rhabditidae</taxon>
        <taxon>Mesorhabditinae</taxon>
        <taxon>Mesorhabditis</taxon>
    </lineage>
</organism>
<dbReference type="PANTHER" id="PTHR21208:SF0">
    <property type="entry name" value="ADP-DEPENDENT GLUCOKINASE"/>
    <property type="match status" value="1"/>
</dbReference>
<name>A0AA36GHS3_9BILA</name>
<dbReference type="Gene3D" id="3.40.1190.20">
    <property type="match status" value="1"/>
</dbReference>
<keyword evidence="5" id="KW-0324">Glycolysis</keyword>
<feature type="non-terminal residue" evidence="7">
    <location>
        <position position="506"/>
    </location>
</feature>
<keyword evidence="4" id="KW-0460">Magnesium</keyword>
<evidence type="ECO:0000256" key="3">
    <source>
        <dbReference type="ARBA" id="ARBA00022777"/>
    </source>
</evidence>
<dbReference type="GO" id="GO:0046872">
    <property type="term" value="F:metal ion binding"/>
    <property type="evidence" value="ECO:0007669"/>
    <property type="project" value="UniProtKB-KW"/>
</dbReference>
<dbReference type="SUPFAM" id="SSF53613">
    <property type="entry name" value="Ribokinase-like"/>
    <property type="match status" value="1"/>
</dbReference>
<dbReference type="PROSITE" id="PS51255">
    <property type="entry name" value="ADPK"/>
    <property type="match status" value="1"/>
</dbReference>
<evidence type="ECO:0000256" key="6">
    <source>
        <dbReference type="SAM" id="Phobius"/>
    </source>
</evidence>
<feature type="transmembrane region" description="Helical" evidence="6">
    <location>
        <begin position="20"/>
        <end position="37"/>
    </location>
</feature>
<dbReference type="GO" id="GO:0006006">
    <property type="term" value="P:glucose metabolic process"/>
    <property type="evidence" value="ECO:0007669"/>
    <property type="project" value="TreeGrafter"/>
</dbReference>
<evidence type="ECO:0000256" key="5">
    <source>
        <dbReference type="ARBA" id="ARBA00023152"/>
    </source>
</evidence>
<dbReference type="InterPro" id="IPR029056">
    <property type="entry name" value="Ribokinase-like"/>
</dbReference>
<evidence type="ECO:0000313" key="7">
    <source>
        <dbReference type="EMBL" id="CAJ0585832.1"/>
    </source>
</evidence>
<keyword evidence="1" id="KW-0808">Transferase</keyword>
<keyword evidence="2" id="KW-0479">Metal-binding</keyword>
<sequence length="506" mass="56450">MPHDPSDGFTLNPLAERHRLLHYAIICFALPYFYSYFNEQKRMLTDSVEEAMLSAFDRAISQPSSPFRKAVVGFNCDVDLIVPGVRLMDALNISIVNSVADHDSLSNLKELAEAFHFMFQKGAAAERFMSNEQDFKKMVQVAEKMPRAQYHIGGNAALSATRIATAFPWTEVHLVGPIGPRSQALLHPSIKRSNSTRITKDEIHVILEYKQGEVFGDHVALGSSRFITSHDLYSSSTILIEMFFKAIATMQPDLVIITGVHLLEFQQADIRLEKLRLVKRNIVQIDAKVPIHLKLGGLGGDREFAKDVLERVVPYVDSLTLTEQQLALLAAVGGGPHPNEYPVAGGALHAHKVVDMVNWLLTSYGKPRNITEPEDRLKRLSRVHFTCLTFHVVASVGNDWSNLAAGLAGGARLAGRLACGGENVEANSDLLESRTAQSFLLDSSLQKFYQFDHHHPLTSWLRDQTLFLFTPVLVCKYPRKTVGIDDATSVTALLYSQFYRFEQVFG</sequence>
<reference evidence="7" key="1">
    <citation type="submission" date="2023-06" db="EMBL/GenBank/DDBJ databases">
        <authorList>
            <person name="Delattre M."/>
        </authorList>
    </citation>
    <scope>NUCLEOTIDE SEQUENCE</scope>
    <source>
        <strain evidence="7">AF72</strain>
    </source>
</reference>
<accession>A0AA36GHS3</accession>
<evidence type="ECO:0000313" key="8">
    <source>
        <dbReference type="Proteomes" id="UP001177023"/>
    </source>
</evidence>
<protein>
    <recommendedName>
        <fullName evidence="9">ADP-dependent glucokinase</fullName>
    </recommendedName>
</protein>
<dbReference type="GO" id="GO:0005783">
    <property type="term" value="C:endoplasmic reticulum"/>
    <property type="evidence" value="ECO:0007669"/>
    <property type="project" value="TreeGrafter"/>
</dbReference>
<comment type="caution">
    <text evidence="7">The sequence shown here is derived from an EMBL/GenBank/DDBJ whole genome shotgun (WGS) entry which is preliminary data.</text>
</comment>
<keyword evidence="3" id="KW-0418">Kinase</keyword>
<dbReference type="GO" id="GO:0006096">
    <property type="term" value="P:glycolytic process"/>
    <property type="evidence" value="ECO:0007669"/>
    <property type="project" value="UniProtKB-KW"/>
</dbReference>
<keyword evidence="6" id="KW-0812">Transmembrane</keyword>
<gene>
    <name evidence="7" type="ORF">MSPICULIGERA_LOCUS23842</name>
</gene>
<keyword evidence="6" id="KW-0472">Membrane</keyword>
<dbReference type="GO" id="GO:0043843">
    <property type="term" value="F:ADP-specific glucokinase activity"/>
    <property type="evidence" value="ECO:0007669"/>
    <property type="project" value="TreeGrafter"/>
</dbReference>
<dbReference type="InterPro" id="IPR007666">
    <property type="entry name" value="ADP_PFK/GK"/>
</dbReference>
<dbReference type="Pfam" id="PF04587">
    <property type="entry name" value="ADP_PFK_GK"/>
    <property type="match status" value="1"/>
</dbReference>
<keyword evidence="6" id="KW-1133">Transmembrane helix</keyword>
<dbReference type="PANTHER" id="PTHR21208">
    <property type="entry name" value="ADP-DEPENDENT GLUCOKINASE"/>
    <property type="match status" value="1"/>
</dbReference>
<evidence type="ECO:0000256" key="2">
    <source>
        <dbReference type="ARBA" id="ARBA00022723"/>
    </source>
</evidence>
<dbReference type="Proteomes" id="UP001177023">
    <property type="component" value="Unassembled WGS sequence"/>
</dbReference>
<proteinExistence type="predicted"/>
<evidence type="ECO:0008006" key="9">
    <source>
        <dbReference type="Google" id="ProtNLM"/>
    </source>
</evidence>
<dbReference type="EMBL" id="CATQJA010002706">
    <property type="protein sequence ID" value="CAJ0585832.1"/>
    <property type="molecule type" value="Genomic_DNA"/>
</dbReference>
<dbReference type="AlphaFoldDB" id="A0AA36GHS3"/>
<keyword evidence="8" id="KW-1185">Reference proteome</keyword>
<evidence type="ECO:0000256" key="4">
    <source>
        <dbReference type="ARBA" id="ARBA00022842"/>
    </source>
</evidence>